<keyword evidence="2" id="KW-1185">Reference proteome</keyword>
<protein>
    <recommendedName>
        <fullName evidence="3">Concanavalin A-like lectin/glucanase superfamily protein</fullName>
    </recommendedName>
</protein>
<dbReference type="SUPFAM" id="SSF49899">
    <property type="entry name" value="Concanavalin A-like lectins/glucanases"/>
    <property type="match status" value="1"/>
</dbReference>
<gene>
    <name evidence="1" type="ORF">GCM10022216_27850</name>
</gene>
<dbReference type="Pfam" id="PF13385">
    <property type="entry name" value="Laminin_G_3"/>
    <property type="match status" value="1"/>
</dbReference>
<dbReference type="Proteomes" id="UP001500101">
    <property type="component" value="Unassembled WGS sequence"/>
</dbReference>
<dbReference type="InterPro" id="IPR002591">
    <property type="entry name" value="Phosphodiest/P_Trfase"/>
</dbReference>
<dbReference type="SUPFAM" id="SSF53649">
    <property type="entry name" value="Alkaline phosphatase-like"/>
    <property type="match status" value="1"/>
</dbReference>
<sequence length="556" mass="61274">MFAFSCNKELENKIDIGKPGEPVIIDGKSYKVAYIVVDGAVGSVVGTQATDFNNMPYLGKLTENGLFSWNSITQDNAQDITFYADLLTGVNVAKHKVSSNDLASANLSQYPLLFDRLKSSLGLRTSVISNNEDVASLAQNSTIDNKKITSSDQETLEAAKAELALENTGFTLLTFNETDVVGKAEGYGPNSAPYVASLKNIDNKIKDVMETIQKRPNYNTEKWLLVVASNRGGEYVIDPNLDDNSLYSVPKRNNFILYYNNQFQYKIIQKMDLSDPTYDGSAIRYTGSATTATLAANKADKFNLGSTATDGEYTIQLRIKVHALGVNNPAIISKMSHTGNSVNGWSFIYNGALGWRFKIFGTQAIDPNPFVLEQWYTLTAKVYNDKGVRKARVYTNGVFVAESTITNAQGTSTEPLKLGYSTAFGTNGSHSITDVRIFNTALPDDYIATNYCSTAIYNDSPYWKNLLGYWPAIDGSGEVIKDASPNKNDFELTGTVAWNSFSERSGSLCPTTPQNLEILTIRSVDVPLMVYNWFGVKGIEKFNLDSKFWSPSFSEN</sequence>
<dbReference type="Gene3D" id="3.40.720.10">
    <property type="entry name" value="Alkaline Phosphatase, subunit A"/>
    <property type="match status" value="1"/>
</dbReference>
<dbReference type="InterPro" id="IPR017850">
    <property type="entry name" value="Alkaline_phosphatase_core_sf"/>
</dbReference>
<reference evidence="2" key="1">
    <citation type="journal article" date="2019" name="Int. J. Syst. Evol. Microbiol.">
        <title>The Global Catalogue of Microorganisms (GCM) 10K type strain sequencing project: providing services to taxonomists for standard genome sequencing and annotation.</title>
        <authorList>
            <consortium name="The Broad Institute Genomics Platform"/>
            <consortium name="The Broad Institute Genome Sequencing Center for Infectious Disease"/>
            <person name="Wu L."/>
            <person name="Ma J."/>
        </authorList>
    </citation>
    <scope>NUCLEOTIDE SEQUENCE [LARGE SCALE GENOMIC DNA]</scope>
    <source>
        <strain evidence="2">JCM 16704</strain>
    </source>
</reference>
<proteinExistence type="predicted"/>
<evidence type="ECO:0008006" key="3">
    <source>
        <dbReference type="Google" id="ProtNLM"/>
    </source>
</evidence>
<dbReference type="Gene3D" id="2.60.120.200">
    <property type="match status" value="1"/>
</dbReference>
<evidence type="ECO:0000313" key="2">
    <source>
        <dbReference type="Proteomes" id="UP001500101"/>
    </source>
</evidence>
<dbReference type="InterPro" id="IPR013320">
    <property type="entry name" value="ConA-like_dom_sf"/>
</dbReference>
<name>A0ABP7Z0E3_9SPHI</name>
<comment type="caution">
    <text evidence="1">The sequence shown here is derived from an EMBL/GenBank/DDBJ whole genome shotgun (WGS) entry which is preliminary data.</text>
</comment>
<dbReference type="EMBL" id="BAAAZI010000011">
    <property type="protein sequence ID" value="GAA4144673.1"/>
    <property type="molecule type" value="Genomic_DNA"/>
</dbReference>
<evidence type="ECO:0000313" key="1">
    <source>
        <dbReference type="EMBL" id="GAA4144673.1"/>
    </source>
</evidence>
<organism evidence="1 2">
    <name type="scientific">Sphingobacterium kyonggiense</name>
    <dbReference type="NCBI Taxonomy" id="714075"/>
    <lineage>
        <taxon>Bacteria</taxon>
        <taxon>Pseudomonadati</taxon>
        <taxon>Bacteroidota</taxon>
        <taxon>Sphingobacteriia</taxon>
        <taxon>Sphingobacteriales</taxon>
        <taxon>Sphingobacteriaceae</taxon>
        <taxon>Sphingobacterium</taxon>
    </lineage>
</organism>
<dbReference type="Pfam" id="PF01663">
    <property type="entry name" value="Phosphodiest"/>
    <property type="match status" value="1"/>
</dbReference>
<accession>A0ABP7Z0E3</accession>